<dbReference type="AlphaFoldDB" id="A0A7W4VV26"/>
<dbReference type="RefSeq" id="WP_183591720.1">
    <property type="nucleotide sequence ID" value="NZ_JACHWR010000001.1"/>
</dbReference>
<name>A0A7W4VV26_9ACTN</name>
<sequence>MSVVVDLADLPDRLAEYDRGYLLTSRDGLVKAVSVRAVPADGVLRVPTPGRGSVANVGAHPPVTLLFPPLANPGMTLLVDGTAVADGDDVVITPTGAVLHKPVS</sequence>
<proteinExistence type="predicted"/>
<dbReference type="EMBL" id="JACHWR010000001">
    <property type="protein sequence ID" value="MBB3041862.1"/>
    <property type="molecule type" value="Genomic_DNA"/>
</dbReference>
<evidence type="ECO:0008006" key="3">
    <source>
        <dbReference type="Google" id="ProtNLM"/>
    </source>
</evidence>
<reference evidence="1 2" key="1">
    <citation type="submission" date="2020-08" db="EMBL/GenBank/DDBJ databases">
        <title>Sequencing the genomes of 1000 actinobacteria strains.</title>
        <authorList>
            <person name="Klenk H.-P."/>
        </authorList>
    </citation>
    <scope>NUCLEOTIDE SEQUENCE [LARGE SCALE GENOMIC DNA]</scope>
    <source>
        <strain evidence="1 2">DSM 105498</strain>
    </source>
</reference>
<comment type="caution">
    <text evidence="1">The sequence shown here is derived from an EMBL/GenBank/DDBJ whole genome shotgun (WGS) entry which is preliminary data.</text>
</comment>
<organism evidence="1 2">
    <name type="scientific">Nocardioides soli</name>
    <dbReference type="NCBI Taxonomy" id="1036020"/>
    <lineage>
        <taxon>Bacteria</taxon>
        <taxon>Bacillati</taxon>
        <taxon>Actinomycetota</taxon>
        <taxon>Actinomycetes</taxon>
        <taxon>Propionibacteriales</taxon>
        <taxon>Nocardioidaceae</taxon>
        <taxon>Nocardioides</taxon>
    </lineage>
</organism>
<keyword evidence="2" id="KW-1185">Reference proteome</keyword>
<dbReference type="Proteomes" id="UP000589626">
    <property type="component" value="Unassembled WGS sequence"/>
</dbReference>
<dbReference type="SUPFAM" id="SSF50475">
    <property type="entry name" value="FMN-binding split barrel"/>
    <property type="match status" value="1"/>
</dbReference>
<accession>A0A7W4VV26</accession>
<protein>
    <recommendedName>
        <fullName evidence="3">Pyridoxamine 5'-phosphate oxidase</fullName>
    </recommendedName>
</protein>
<gene>
    <name evidence="1" type="ORF">FHU40_001663</name>
</gene>
<evidence type="ECO:0000313" key="1">
    <source>
        <dbReference type="EMBL" id="MBB3041862.1"/>
    </source>
</evidence>
<evidence type="ECO:0000313" key="2">
    <source>
        <dbReference type="Proteomes" id="UP000589626"/>
    </source>
</evidence>